<feature type="region of interest" description="Disordered" evidence="1">
    <location>
        <begin position="27"/>
        <end position="93"/>
    </location>
</feature>
<organism evidence="2 3">
    <name type="scientific">Pleurodeles waltl</name>
    <name type="common">Iberian ribbed newt</name>
    <dbReference type="NCBI Taxonomy" id="8319"/>
    <lineage>
        <taxon>Eukaryota</taxon>
        <taxon>Metazoa</taxon>
        <taxon>Chordata</taxon>
        <taxon>Craniata</taxon>
        <taxon>Vertebrata</taxon>
        <taxon>Euteleostomi</taxon>
        <taxon>Amphibia</taxon>
        <taxon>Batrachia</taxon>
        <taxon>Caudata</taxon>
        <taxon>Salamandroidea</taxon>
        <taxon>Salamandridae</taxon>
        <taxon>Pleurodelinae</taxon>
        <taxon>Pleurodeles</taxon>
    </lineage>
</organism>
<reference evidence="2" key="1">
    <citation type="journal article" date="2022" name="bioRxiv">
        <title>Sequencing and chromosome-scale assembly of the giantPleurodeles waltlgenome.</title>
        <authorList>
            <person name="Brown T."/>
            <person name="Elewa A."/>
            <person name="Iarovenko S."/>
            <person name="Subramanian E."/>
            <person name="Araus A.J."/>
            <person name="Petzold A."/>
            <person name="Susuki M."/>
            <person name="Suzuki K.-i.T."/>
            <person name="Hayashi T."/>
            <person name="Toyoda A."/>
            <person name="Oliveira C."/>
            <person name="Osipova E."/>
            <person name="Leigh N.D."/>
            <person name="Simon A."/>
            <person name="Yun M.H."/>
        </authorList>
    </citation>
    <scope>NUCLEOTIDE SEQUENCE</scope>
    <source>
        <strain evidence="2">20211129_DDA</strain>
        <tissue evidence="2">Liver</tissue>
    </source>
</reference>
<evidence type="ECO:0000256" key="1">
    <source>
        <dbReference type="SAM" id="MobiDB-lite"/>
    </source>
</evidence>
<comment type="caution">
    <text evidence="2">The sequence shown here is derived from an EMBL/GenBank/DDBJ whole genome shotgun (WGS) entry which is preliminary data.</text>
</comment>
<protein>
    <submittedName>
        <fullName evidence="2">Uncharacterized protein</fullName>
    </submittedName>
</protein>
<dbReference type="EMBL" id="JANPWB010000015">
    <property type="protein sequence ID" value="KAJ1091305.1"/>
    <property type="molecule type" value="Genomic_DNA"/>
</dbReference>
<dbReference type="AlphaFoldDB" id="A0AAV7LI69"/>
<evidence type="ECO:0000313" key="3">
    <source>
        <dbReference type="Proteomes" id="UP001066276"/>
    </source>
</evidence>
<proteinExistence type="predicted"/>
<gene>
    <name evidence="2" type="ORF">NDU88_004432</name>
</gene>
<sequence length="120" mass="12690">MRDHFLRVTSTLCPPPCGDVVRGASGRHFESSGGGGAAAAGWQKRDSPAVITPEETLLRKRGREFPLRSPARGSPAERGGGRVPKPSAPPLVRGHRAAAAWQVLEEGTISSGVFLRLKGQ</sequence>
<keyword evidence="3" id="KW-1185">Reference proteome</keyword>
<evidence type="ECO:0000313" key="2">
    <source>
        <dbReference type="EMBL" id="KAJ1091305.1"/>
    </source>
</evidence>
<name>A0AAV7LI69_PLEWA</name>
<dbReference type="Proteomes" id="UP001066276">
    <property type="component" value="Chromosome 11"/>
</dbReference>
<accession>A0AAV7LI69</accession>